<dbReference type="Pfam" id="PF01416">
    <property type="entry name" value="PseudoU_synth_1"/>
    <property type="match status" value="1"/>
</dbReference>
<dbReference type="PANTHER" id="PTHR11142:SF0">
    <property type="entry name" value="TRNA PSEUDOURIDINE SYNTHASE-LIKE 1"/>
    <property type="match status" value="1"/>
</dbReference>
<comment type="catalytic activity">
    <reaction evidence="6">
        <text>uridine(38/39/40) in tRNA = pseudouridine(38/39/40) in tRNA</text>
        <dbReference type="Rhea" id="RHEA:22376"/>
        <dbReference type="Rhea" id="RHEA-COMP:10085"/>
        <dbReference type="Rhea" id="RHEA-COMP:10087"/>
        <dbReference type="ChEBI" id="CHEBI:65314"/>
        <dbReference type="ChEBI" id="CHEBI:65315"/>
        <dbReference type="EC" id="5.4.99.12"/>
    </reaction>
</comment>
<dbReference type="PIRSF" id="PIRSF001430">
    <property type="entry name" value="tRNA_psdUrid_synth"/>
    <property type="match status" value="1"/>
</dbReference>
<name>A0ABD2XIP8_9HYME</name>
<keyword evidence="2 6" id="KW-0819">tRNA processing</keyword>
<gene>
    <name evidence="8" type="ORF">TKK_002182</name>
</gene>
<evidence type="ECO:0000313" key="9">
    <source>
        <dbReference type="Proteomes" id="UP001627154"/>
    </source>
</evidence>
<evidence type="ECO:0000256" key="1">
    <source>
        <dbReference type="ARBA" id="ARBA00009375"/>
    </source>
</evidence>
<dbReference type="InterPro" id="IPR001406">
    <property type="entry name" value="PsdUridine_synth_TruA"/>
</dbReference>
<organism evidence="8 9">
    <name type="scientific">Trichogramma kaykai</name>
    <dbReference type="NCBI Taxonomy" id="54128"/>
    <lineage>
        <taxon>Eukaryota</taxon>
        <taxon>Metazoa</taxon>
        <taxon>Ecdysozoa</taxon>
        <taxon>Arthropoda</taxon>
        <taxon>Hexapoda</taxon>
        <taxon>Insecta</taxon>
        <taxon>Pterygota</taxon>
        <taxon>Neoptera</taxon>
        <taxon>Endopterygota</taxon>
        <taxon>Hymenoptera</taxon>
        <taxon>Apocrita</taxon>
        <taxon>Proctotrupomorpha</taxon>
        <taxon>Chalcidoidea</taxon>
        <taxon>Trichogrammatidae</taxon>
        <taxon>Trichogramma</taxon>
    </lineage>
</organism>
<dbReference type="AlphaFoldDB" id="A0ABD2XIP8"/>
<evidence type="ECO:0000256" key="5">
    <source>
        <dbReference type="PIRSR" id="PIRSR001430-2"/>
    </source>
</evidence>
<evidence type="ECO:0000256" key="6">
    <source>
        <dbReference type="RuleBase" id="RU003792"/>
    </source>
</evidence>
<feature type="active site" description="Nucleophile" evidence="4">
    <location>
        <position position="60"/>
    </location>
</feature>
<comment type="similarity">
    <text evidence="1 6">Belongs to the tRNA pseudouridine synthase TruA family.</text>
</comment>
<evidence type="ECO:0000256" key="3">
    <source>
        <dbReference type="ARBA" id="ARBA00023235"/>
    </source>
</evidence>
<dbReference type="HAMAP" id="MF_00171">
    <property type="entry name" value="TruA"/>
    <property type="match status" value="1"/>
</dbReference>
<feature type="domain" description="Pseudouridine synthase I TruA alpha/beta" evidence="7">
    <location>
        <begin position="163"/>
        <end position="284"/>
    </location>
</feature>
<dbReference type="EMBL" id="JBJJXI010000021">
    <property type="protein sequence ID" value="KAL3405135.1"/>
    <property type="molecule type" value="Genomic_DNA"/>
</dbReference>
<dbReference type="Gene3D" id="3.30.70.660">
    <property type="entry name" value="Pseudouridine synthase I, catalytic domain, C-terminal subdomain"/>
    <property type="match status" value="1"/>
</dbReference>
<dbReference type="InterPro" id="IPR020097">
    <property type="entry name" value="PsdUridine_synth_TruA_a/b_dom"/>
</dbReference>
<dbReference type="Gene3D" id="3.30.70.580">
    <property type="entry name" value="Pseudouridine synthase I, catalytic domain, N-terminal subdomain"/>
    <property type="match status" value="1"/>
</dbReference>
<reference evidence="8 9" key="1">
    <citation type="journal article" date="2024" name="bioRxiv">
        <title>A reference genome for Trichogramma kaykai: A tiny desert-dwelling parasitoid wasp with competing sex-ratio distorters.</title>
        <authorList>
            <person name="Culotta J."/>
            <person name="Lindsey A.R."/>
        </authorList>
    </citation>
    <scope>NUCLEOTIDE SEQUENCE [LARGE SCALE GENOMIC DNA]</scope>
    <source>
        <strain evidence="8 9">KSX58</strain>
    </source>
</reference>
<evidence type="ECO:0000259" key="7">
    <source>
        <dbReference type="Pfam" id="PF01416"/>
    </source>
</evidence>
<dbReference type="PANTHER" id="PTHR11142">
    <property type="entry name" value="PSEUDOURIDYLATE SYNTHASE"/>
    <property type="match status" value="1"/>
</dbReference>
<dbReference type="InterPro" id="IPR020095">
    <property type="entry name" value="PsdUridine_synth_TruA_C"/>
</dbReference>
<evidence type="ECO:0000256" key="4">
    <source>
        <dbReference type="PIRSR" id="PIRSR001430-1"/>
    </source>
</evidence>
<dbReference type="SUPFAM" id="SSF55120">
    <property type="entry name" value="Pseudouridine synthase"/>
    <property type="match status" value="1"/>
</dbReference>
<evidence type="ECO:0000256" key="2">
    <source>
        <dbReference type="ARBA" id="ARBA00022694"/>
    </source>
</evidence>
<feature type="binding site" evidence="5">
    <location>
        <position position="121"/>
    </location>
    <ligand>
        <name>substrate</name>
    </ligand>
</feature>
<evidence type="ECO:0000313" key="8">
    <source>
        <dbReference type="EMBL" id="KAL3405135.1"/>
    </source>
</evidence>
<keyword evidence="3 6" id="KW-0413">Isomerase</keyword>
<keyword evidence="9" id="KW-1185">Reference proteome</keyword>
<proteinExistence type="inferred from homology"/>
<comment type="caution">
    <text evidence="8">The sequence shown here is derived from an EMBL/GenBank/DDBJ whole genome shotgun (WGS) entry which is preliminary data.</text>
</comment>
<dbReference type="CDD" id="cd02570">
    <property type="entry name" value="PseudoU_synth_EcTruA"/>
    <property type="match status" value="1"/>
</dbReference>
<dbReference type="GO" id="GO:0008033">
    <property type="term" value="P:tRNA processing"/>
    <property type="evidence" value="ECO:0007669"/>
    <property type="project" value="UniProtKB-KW"/>
</dbReference>
<dbReference type="InterPro" id="IPR020103">
    <property type="entry name" value="PsdUridine_synth_cat_dom_sf"/>
</dbReference>
<dbReference type="Proteomes" id="UP001627154">
    <property type="component" value="Unassembled WGS sequence"/>
</dbReference>
<dbReference type="InterPro" id="IPR020094">
    <property type="entry name" value="TruA/RsuA/RluB/E/F_N"/>
</dbReference>
<dbReference type="EC" id="5.4.99.12" evidence="6"/>
<accession>A0ABD2XIP8</accession>
<sequence length="291" mass="33930">MKMKRYAINFSYIGTHYKGSQRRCNKALMDIDTVQGAIESSFQKIKRFKAPSLIMAGRTDAGVHALCSTAHFDLEKPIDTQYFIRESNKFLLGCGHQIRLLSCYEVSPNFHARFSAISRTYVYRFLLANDPTFSQIPISEYSRTLHLRSNPHKFDFERMRRALDLFRGTHDFKSFSAPSTNKIEYERRRTYVRSLNIELKPAQPLLPVDPLSKHFSYWNFIFTSKSYLYHQIRRIVGTLFALGLNKISEEEIMTMLQVPGHHNWDRSIDPALPHGLYLLGINYDEKDIKST</sequence>
<protein>
    <recommendedName>
        <fullName evidence="6">tRNA pseudouridine synthase</fullName>
        <ecNumber evidence="6">5.4.99.12</ecNumber>
    </recommendedName>
</protein>
<dbReference type="GO" id="GO:0160147">
    <property type="term" value="F:tRNA pseudouridine(38-40) synthase activity"/>
    <property type="evidence" value="ECO:0007669"/>
    <property type="project" value="UniProtKB-EC"/>
</dbReference>